<keyword evidence="2" id="KW-0732">Signal</keyword>
<evidence type="ECO:0000256" key="1">
    <source>
        <dbReference type="SAM" id="MobiDB-lite"/>
    </source>
</evidence>
<comment type="caution">
    <text evidence="3">The sequence shown here is derived from an EMBL/GenBank/DDBJ whole genome shotgun (WGS) entry which is preliminary data.</text>
</comment>
<reference evidence="3" key="1">
    <citation type="journal article" date="2021" name="Front. Microbiol.">
        <title>Comprehensive Comparative Genomics and Phenotyping of Methylobacterium Species.</title>
        <authorList>
            <person name="Alessa O."/>
            <person name="Ogura Y."/>
            <person name="Fujitani Y."/>
            <person name="Takami H."/>
            <person name="Hayashi T."/>
            <person name="Sahin N."/>
            <person name="Tani A."/>
        </authorList>
    </citation>
    <scope>NUCLEOTIDE SEQUENCE</scope>
    <source>
        <strain evidence="3">DSM 23632</strain>
    </source>
</reference>
<dbReference type="Proteomes" id="UP001055057">
    <property type="component" value="Unassembled WGS sequence"/>
</dbReference>
<evidence type="ECO:0000256" key="2">
    <source>
        <dbReference type="SAM" id="SignalP"/>
    </source>
</evidence>
<feature type="signal peptide" evidence="2">
    <location>
        <begin position="1"/>
        <end position="24"/>
    </location>
</feature>
<proteinExistence type="predicted"/>
<organism evidence="3 4">
    <name type="scientific">Methylobacterium trifolii</name>
    <dbReference type="NCBI Taxonomy" id="1003092"/>
    <lineage>
        <taxon>Bacteria</taxon>
        <taxon>Pseudomonadati</taxon>
        <taxon>Pseudomonadota</taxon>
        <taxon>Alphaproteobacteria</taxon>
        <taxon>Hyphomicrobiales</taxon>
        <taxon>Methylobacteriaceae</taxon>
        <taxon>Methylobacterium</taxon>
    </lineage>
</organism>
<name>A0ABQ4U6B9_9HYPH</name>
<dbReference type="RefSeq" id="WP_238185410.1">
    <property type="nucleotide sequence ID" value="NZ_BPRB01000405.1"/>
</dbReference>
<accession>A0ABQ4U6B9</accession>
<protein>
    <submittedName>
        <fullName evidence="3">Uncharacterized protein</fullName>
    </submittedName>
</protein>
<dbReference type="EMBL" id="BPRB01000405">
    <property type="protein sequence ID" value="GJE62776.1"/>
    <property type="molecule type" value="Genomic_DNA"/>
</dbReference>
<sequence length="73" mass="7981">MTKTMVRMALTAGLLIGTGAMATASDAGRADGRIHLAAGDGLDRNAAAQGNGRTGEMHRFQRRERPMRRRMRR</sequence>
<evidence type="ECO:0000313" key="4">
    <source>
        <dbReference type="Proteomes" id="UP001055057"/>
    </source>
</evidence>
<gene>
    <name evidence="3" type="ORF">MPOCJGCO_4912</name>
</gene>
<feature type="compositionally biased region" description="Basic residues" evidence="1">
    <location>
        <begin position="60"/>
        <end position="73"/>
    </location>
</feature>
<feature type="region of interest" description="Disordered" evidence="1">
    <location>
        <begin position="43"/>
        <end position="73"/>
    </location>
</feature>
<feature type="chain" id="PRO_5047007953" evidence="2">
    <location>
        <begin position="25"/>
        <end position="73"/>
    </location>
</feature>
<keyword evidence="4" id="KW-1185">Reference proteome</keyword>
<evidence type="ECO:0000313" key="3">
    <source>
        <dbReference type="EMBL" id="GJE62776.1"/>
    </source>
</evidence>
<reference evidence="3" key="2">
    <citation type="submission" date="2021-08" db="EMBL/GenBank/DDBJ databases">
        <authorList>
            <person name="Tani A."/>
            <person name="Ola A."/>
            <person name="Ogura Y."/>
            <person name="Katsura K."/>
            <person name="Hayashi T."/>
        </authorList>
    </citation>
    <scope>NUCLEOTIDE SEQUENCE</scope>
    <source>
        <strain evidence="3">DSM 23632</strain>
    </source>
</reference>